<reference evidence="10 11" key="1">
    <citation type="journal article" date="2018" name="Gigascience">
        <title>Genomes of trombidid mites reveal novel predicted allergens and laterally-transferred genes associated with secondary metabolism.</title>
        <authorList>
            <person name="Dong X."/>
            <person name="Chaisiri K."/>
            <person name="Xia D."/>
            <person name="Armstrong S.D."/>
            <person name="Fang Y."/>
            <person name="Donnelly M.J."/>
            <person name="Kadowaki T."/>
            <person name="McGarry J.W."/>
            <person name="Darby A.C."/>
            <person name="Makepeace B.L."/>
        </authorList>
    </citation>
    <scope>NUCLEOTIDE SEQUENCE [LARGE SCALE GENOMIC DNA]</scope>
    <source>
        <strain evidence="10">UoL-WK</strain>
    </source>
</reference>
<dbReference type="OrthoDB" id="534912at2759"/>
<feature type="transmembrane region" description="Helical" evidence="8">
    <location>
        <begin position="168"/>
        <end position="191"/>
    </location>
</feature>
<evidence type="ECO:0000256" key="8">
    <source>
        <dbReference type="RuleBase" id="RU362002"/>
    </source>
</evidence>
<dbReference type="PANTHER" id="PTHR11730:SF58">
    <property type="entry name" value="AMMONIUM TRANSPORTER"/>
    <property type="match status" value="1"/>
</dbReference>
<feature type="transmembrane region" description="Helical" evidence="8">
    <location>
        <begin position="246"/>
        <end position="264"/>
    </location>
</feature>
<evidence type="ECO:0000259" key="9">
    <source>
        <dbReference type="Pfam" id="PF00909"/>
    </source>
</evidence>
<dbReference type="PROSITE" id="PS01219">
    <property type="entry name" value="AMMONIUM_TRANSP"/>
    <property type="match status" value="1"/>
</dbReference>
<accession>A0A3S3NVC3</accession>
<gene>
    <name evidence="10" type="ORF">B4U79_13173</name>
</gene>
<dbReference type="Pfam" id="PF00909">
    <property type="entry name" value="Ammonium_transp"/>
    <property type="match status" value="1"/>
</dbReference>
<dbReference type="NCBIfam" id="TIGR00836">
    <property type="entry name" value="amt"/>
    <property type="match status" value="1"/>
</dbReference>
<comment type="similarity">
    <text evidence="2 8">Belongs to the ammonia transporter channel (TC 1.A.11.2) family.</text>
</comment>
<evidence type="ECO:0000256" key="4">
    <source>
        <dbReference type="ARBA" id="ARBA00022692"/>
    </source>
</evidence>
<sequence>MGSSSNLSLIDSSDSSVSADDATWILTSSFVIFTMQTGFGLLESGACSMKNEANIMMKNVVDVVLGGLFYWAIGYGLQFGNEPGVTGFYGWGAWFLDAEIEDMGQVFATFIFQLSFCTTATTIVSGAMAERTNYGAYVIFSLLNTIVYCIPAGWVWRDTGFLYKMGALDFAGCSCVHLIGGISAFVAAYMLKPRIKRYEKGKDPLPMGNPANAIVGTFALWWGWLGFNCGSTFGVRNFKWVFAQRAAVTTLNGSYAGGLVALIFSHHKSKYVNVSCILNGILAGLVAVTSGAGFFRPTDAFLIGAVGSLICCLIPSVMDQLRIDDPVGAVSVHGGAGFWGALAVGLFAVNEPDILPDGGFTRGQCGLFYGCGFYLLGVQMLTIISVSMWSGIITWILLAAIDKIVPIRMCIEEELLGADFWKHGIKYERYDYDTLIADMKREGLNVKKHIRKLHWAETSLEWHKRLLEFYCREIEKNNNKKCDERGKISDERSIDLDENSSTVRPNANNGIWFLSSIRPDELQGSP</sequence>
<protein>
    <recommendedName>
        <fullName evidence="8">Ammonium transporter</fullName>
    </recommendedName>
</protein>
<feature type="transmembrane region" description="Helical" evidence="8">
    <location>
        <begin position="367"/>
        <end position="400"/>
    </location>
</feature>
<dbReference type="GO" id="GO:0005886">
    <property type="term" value="C:plasma membrane"/>
    <property type="evidence" value="ECO:0007669"/>
    <property type="project" value="UniProtKB-SubCell"/>
</dbReference>
<evidence type="ECO:0000256" key="3">
    <source>
        <dbReference type="ARBA" id="ARBA00022448"/>
    </source>
</evidence>
<dbReference type="AlphaFoldDB" id="A0A3S3NVC3"/>
<dbReference type="Proteomes" id="UP000285301">
    <property type="component" value="Unassembled WGS sequence"/>
</dbReference>
<dbReference type="InterPro" id="IPR024041">
    <property type="entry name" value="NH4_transpt_AmtB-like_dom"/>
</dbReference>
<evidence type="ECO:0000313" key="11">
    <source>
        <dbReference type="Proteomes" id="UP000285301"/>
    </source>
</evidence>
<feature type="transmembrane region" description="Helical" evidence="8">
    <location>
        <begin position="211"/>
        <end position="234"/>
    </location>
</feature>
<feature type="transmembrane region" description="Helical" evidence="8">
    <location>
        <begin position="22"/>
        <end position="43"/>
    </location>
</feature>
<keyword evidence="6 8" id="KW-0472">Membrane</keyword>
<dbReference type="InterPro" id="IPR001905">
    <property type="entry name" value="Ammonium_transpt"/>
</dbReference>
<proteinExistence type="inferred from homology"/>
<dbReference type="FunFam" id="1.10.3430.10:FF:000008">
    <property type="entry name" value="Ammonium transporter"/>
    <property type="match status" value="1"/>
</dbReference>
<comment type="subcellular location">
    <subcellularLocation>
        <location evidence="8">Cell membrane</location>
        <topology evidence="8">Multi-pass membrane protein</topology>
    </subcellularLocation>
    <subcellularLocation>
        <location evidence="1">Membrane</location>
        <topology evidence="1">Multi-pass membrane protein</topology>
    </subcellularLocation>
</comment>
<organism evidence="10 11">
    <name type="scientific">Dinothrombium tinctorium</name>
    <dbReference type="NCBI Taxonomy" id="1965070"/>
    <lineage>
        <taxon>Eukaryota</taxon>
        <taxon>Metazoa</taxon>
        <taxon>Ecdysozoa</taxon>
        <taxon>Arthropoda</taxon>
        <taxon>Chelicerata</taxon>
        <taxon>Arachnida</taxon>
        <taxon>Acari</taxon>
        <taxon>Acariformes</taxon>
        <taxon>Trombidiformes</taxon>
        <taxon>Prostigmata</taxon>
        <taxon>Anystina</taxon>
        <taxon>Parasitengona</taxon>
        <taxon>Trombidioidea</taxon>
        <taxon>Trombidiidae</taxon>
        <taxon>Dinothrombium</taxon>
    </lineage>
</organism>
<dbReference type="STRING" id="1965070.A0A3S3NVC3"/>
<dbReference type="PANTHER" id="PTHR11730">
    <property type="entry name" value="AMMONIUM TRANSPORTER"/>
    <property type="match status" value="1"/>
</dbReference>
<feature type="transmembrane region" description="Helical" evidence="8">
    <location>
        <begin position="106"/>
        <end position="127"/>
    </location>
</feature>
<dbReference type="GO" id="GO:0097272">
    <property type="term" value="P:ammonium homeostasis"/>
    <property type="evidence" value="ECO:0007669"/>
    <property type="project" value="TreeGrafter"/>
</dbReference>
<name>A0A3S3NVC3_9ACAR</name>
<evidence type="ECO:0000256" key="7">
    <source>
        <dbReference type="ARBA" id="ARBA00023177"/>
    </source>
</evidence>
<evidence type="ECO:0000256" key="5">
    <source>
        <dbReference type="ARBA" id="ARBA00022989"/>
    </source>
</evidence>
<keyword evidence="3 8" id="KW-0813">Transport</keyword>
<feature type="domain" description="Ammonium transporter AmtB-like" evidence="9">
    <location>
        <begin position="24"/>
        <end position="424"/>
    </location>
</feature>
<keyword evidence="7 8" id="KW-0924">Ammonia transport</keyword>
<keyword evidence="5 8" id="KW-1133">Transmembrane helix</keyword>
<dbReference type="EMBL" id="NCKU01003912">
    <property type="protein sequence ID" value="RWS06738.1"/>
    <property type="molecule type" value="Genomic_DNA"/>
</dbReference>
<dbReference type="Gene3D" id="1.10.3430.10">
    <property type="entry name" value="Ammonium transporter AmtB like domains"/>
    <property type="match status" value="1"/>
</dbReference>
<comment type="caution">
    <text evidence="10">The sequence shown here is derived from an EMBL/GenBank/DDBJ whole genome shotgun (WGS) entry which is preliminary data.</text>
</comment>
<dbReference type="InterPro" id="IPR018047">
    <property type="entry name" value="Ammonium_transpt_CS"/>
</dbReference>
<evidence type="ECO:0000256" key="2">
    <source>
        <dbReference type="ARBA" id="ARBA00005887"/>
    </source>
</evidence>
<dbReference type="GO" id="GO:0008519">
    <property type="term" value="F:ammonium channel activity"/>
    <property type="evidence" value="ECO:0007669"/>
    <property type="project" value="InterPro"/>
</dbReference>
<feature type="transmembrane region" description="Helical" evidence="8">
    <location>
        <begin position="271"/>
        <end position="294"/>
    </location>
</feature>
<evidence type="ECO:0000256" key="1">
    <source>
        <dbReference type="ARBA" id="ARBA00004141"/>
    </source>
</evidence>
<feature type="transmembrane region" description="Helical" evidence="8">
    <location>
        <begin position="330"/>
        <end position="347"/>
    </location>
</feature>
<dbReference type="InterPro" id="IPR029020">
    <property type="entry name" value="Ammonium/urea_transptr"/>
</dbReference>
<keyword evidence="4 8" id="KW-0812">Transmembrane</keyword>
<keyword evidence="11" id="KW-1185">Reference proteome</keyword>
<feature type="transmembrane region" description="Helical" evidence="8">
    <location>
        <begin position="300"/>
        <end position="318"/>
    </location>
</feature>
<evidence type="ECO:0000256" key="6">
    <source>
        <dbReference type="ARBA" id="ARBA00023136"/>
    </source>
</evidence>
<feature type="transmembrane region" description="Helical" evidence="8">
    <location>
        <begin position="134"/>
        <end position="156"/>
    </location>
</feature>
<dbReference type="SUPFAM" id="SSF111352">
    <property type="entry name" value="Ammonium transporter"/>
    <property type="match status" value="1"/>
</dbReference>
<evidence type="ECO:0000313" key="10">
    <source>
        <dbReference type="EMBL" id="RWS06738.1"/>
    </source>
</evidence>